<dbReference type="RefSeq" id="WP_256945272.1">
    <property type="nucleotide sequence ID" value="NZ_JANHNZ010000005.1"/>
</dbReference>
<dbReference type="Proteomes" id="UP001059480">
    <property type="component" value="Unassembled WGS sequence"/>
</dbReference>
<feature type="transmembrane region" description="Helical" evidence="1">
    <location>
        <begin position="15"/>
        <end position="38"/>
    </location>
</feature>
<accession>A0ABT1WNT8</accession>
<sequence length="244" mass="27948">MIKIIYSHWLRTKRLPVRLVCILCPLLYASLFSLFLLLSNALRGIELFSFFSLFTMLTSFSMSFFVPMIYEADKEACLYANDLRSGVSRRKNFLGKFLLIALLVAAIEIIATLICILFLVTSMRVKIDLLQVLIFLAIQYLALMPMIVIYQFLTLKYSYTGSNLTGCFLTLSSILLGTIDLGGPLWRYLPFTWSIKLSTLYGNELISIGDIFTRLGVSCILTLILLWTFSIWYTKWDGLTQLEE</sequence>
<feature type="transmembrane region" description="Helical" evidence="1">
    <location>
        <begin position="211"/>
        <end position="233"/>
    </location>
</feature>
<keyword evidence="1" id="KW-0812">Transmembrane</keyword>
<evidence type="ECO:0000256" key="1">
    <source>
        <dbReference type="SAM" id="Phobius"/>
    </source>
</evidence>
<dbReference type="EMBL" id="JANHNZ010000005">
    <property type="protein sequence ID" value="MCQ9210156.1"/>
    <property type="molecule type" value="Genomic_DNA"/>
</dbReference>
<feature type="transmembrane region" description="Helical" evidence="1">
    <location>
        <begin position="132"/>
        <end position="153"/>
    </location>
</feature>
<reference evidence="2" key="1">
    <citation type="submission" date="2022-07" db="EMBL/GenBank/DDBJ databases">
        <authorList>
            <person name="Jung M.-Y."/>
            <person name="Lee M."/>
        </authorList>
    </citation>
    <scope>NUCLEOTIDE SEQUENCE</scope>
    <source>
        <strain evidence="2">S8</strain>
    </source>
</reference>
<evidence type="ECO:0008006" key="4">
    <source>
        <dbReference type="Google" id="ProtNLM"/>
    </source>
</evidence>
<feature type="transmembrane region" description="Helical" evidence="1">
    <location>
        <begin position="50"/>
        <end position="70"/>
    </location>
</feature>
<comment type="caution">
    <text evidence="2">The sequence shown here is derived from an EMBL/GenBank/DDBJ whole genome shotgun (WGS) entry which is preliminary data.</text>
</comment>
<reference evidence="2" key="3">
    <citation type="journal article" date="2023" name="Microbiol. Resour. Announc.">
        <title>Draft Genome Sequence of Granulicatella sp. Strain S8, Isolated from a Marine Fish, Seriola quinqueradiata.</title>
        <authorList>
            <person name="Lee M."/>
            <person name="Farooq A."/>
            <person name="Jeong J.B."/>
            <person name="Jung M.Y."/>
        </authorList>
    </citation>
    <scope>NUCLEOTIDE SEQUENCE</scope>
    <source>
        <strain evidence="2">S8</strain>
    </source>
</reference>
<feature type="transmembrane region" description="Helical" evidence="1">
    <location>
        <begin position="168"/>
        <end position="190"/>
    </location>
</feature>
<keyword evidence="3" id="KW-1185">Reference proteome</keyword>
<organism evidence="2 3">
    <name type="scientific">Granulicatella seriolae</name>
    <dbReference type="NCBI Taxonomy" id="2967226"/>
    <lineage>
        <taxon>Bacteria</taxon>
        <taxon>Bacillati</taxon>
        <taxon>Bacillota</taxon>
        <taxon>Bacilli</taxon>
        <taxon>Lactobacillales</taxon>
        <taxon>Carnobacteriaceae</taxon>
        <taxon>Granulicatella</taxon>
    </lineage>
</organism>
<keyword evidence="1" id="KW-1133">Transmembrane helix</keyword>
<proteinExistence type="predicted"/>
<evidence type="ECO:0000313" key="2">
    <source>
        <dbReference type="EMBL" id="MCQ9210156.1"/>
    </source>
</evidence>
<feature type="transmembrane region" description="Helical" evidence="1">
    <location>
        <begin position="97"/>
        <end position="120"/>
    </location>
</feature>
<evidence type="ECO:0000313" key="3">
    <source>
        <dbReference type="Proteomes" id="UP001059480"/>
    </source>
</evidence>
<dbReference type="CDD" id="cd21503">
    <property type="entry name" value="ABC-2_lan_permease"/>
    <property type="match status" value="1"/>
</dbReference>
<name>A0ABT1WNT8_9LACT</name>
<gene>
    <name evidence="2" type="ORF">NPA36_06285</name>
</gene>
<protein>
    <recommendedName>
        <fullName evidence="4">Lantibiotic immunity ABC transporter MutG family permease subunit</fullName>
    </recommendedName>
</protein>
<reference evidence="2" key="2">
    <citation type="journal article" date="2023" name="Curr. Microbiol.">
        <title>Granulicatella seriolae sp. nov., a Novel Facultative Anaerobe Isolated from Yellowtail Marine Fish.</title>
        <authorList>
            <person name="Lee M."/>
            <person name="Choi Y.J."/>
            <person name="Farooq A."/>
            <person name="Jeong J.B."/>
            <person name="Jung M.Y."/>
        </authorList>
    </citation>
    <scope>NUCLEOTIDE SEQUENCE</scope>
    <source>
        <strain evidence="2">S8</strain>
    </source>
</reference>
<keyword evidence="1" id="KW-0472">Membrane</keyword>